<dbReference type="GO" id="GO:0008168">
    <property type="term" value="F:methyltransferase activity"/>
    <property type="evidence" value="ECO:0007669"/>
    <property type="project" value="UniProtKB-KW"/>
</dbReference>
<dbReference type="PANTHER" id="PTHR43861">
    <property type="entry name" value="TRANS-ACONITATE 2-METHYLTRANSFERASE-RELATED"/>
    <property type="match status" value="1"/>
</dbReference>
<evidence type="ECO:0000313" key="3">
    <source>
        <dbReference type="Proteomes" id="UP000183471"/>
    </source>
</evidence>
<keyword evidence="3" id="KW-1185">Reference proteome</keyword>
<gene>
    <name evidence="2" type="ORF">SAMN05216402_0763</name>
</gene>
<name>A0ABY0T820_9PROT</name>
<comment type="caution">
    <text evidence="2">The sequence shown here is derived from an EMBL/GenBank/DDBJ whole genome shotgun (WGS) entry which is preliminary data.</text>
</comment>
<dbReference type="SUPFAM" id="SSF53335">
    <property type="entry name" value="S-adenosyl-L-methionine-dependent methyltransferases"/>
    <property type="match status" value="1"/>
</dbReference>
<protein>
    <submittedName>
        <fullName evidence="2">Methyltransferase domain-containing protein</fullName>
    </submittedName>
</protein>
<dbReference type="RefSeq" id="WP_074630866.1">
    <property type="nucleotide sequence ID" value="NZ_FNKY01000001.1"/>
</dbReference>
<keyword evidence="2" id="KW-0808">Transferase</keyword>
<feature type="domain" description="Methyltransferase type 11" evidence="1">
    <location>
        <begin position="55"/>
        <end position="146"/>
    </location>
</feature>
<keyword evidence="2" id="KW-0489">Methyltransferase</keyword>
<dbReference type="Gene3D" id="3.40.50.150">
    <property type="entry name" value="Vaccinia Virus protein VP39"/>
    <property type="match status" value="1"/>
</dbReference>
<dbReference type="Pfam" id="PF08241">
    <property type="entry name" value="Methyltransf_11"/>
    <property type="match status" value="1"/>
</dbReference>
<evidence type="ECO:0000259" key="1">
    <source>
        <dbReference type="Pfam" id="PF08241"/>
    </source>
</evidence>
<organism evidence="2 3">
    <name type="scientific">Nitrosospira multiformis</name>
    <dbReference type="NCBI Taxonomy" id="1231"/>
    <lineage>
        <taxon>Bacteria</taxon>
        <taxon>Pseudomonadati</taxon>
        <taxon>Pseudomonadota</taxon>
        <taxon>Betaproteobacteria</taxon>
        <taxon>Nitrosomonadales</taxon>
        <taxon>Nitrosomonadaceae</taxon>
        <taxon>Nitrosospira</taxon>
    </lineage>
</organism>
<dbReference type="GO" id="GO:0032259">
    <property type="term" value="P:methylation"/>
    <property type="evidence" value="ECO:0007669"/>
    <property type="project" value="UniProtKB-KW"/>
</dbReference>
<dbReference type="Proteomes" id="UP000183471">
    <property type="component" value="Unassembled WGS sequence"/>
</dbReference>
<dbReference type="PANTHER" id="PTHR43861:SF1">
    <property type="entry name" value="TRANS-ACONITATE 2-METHYLTRANSFERASE"/>
    <property type="match status" value="1"/>
</dbReference>
<accession>A0ABY0T820</accession>
<sequence length="210" mass="23771">MKLDPLDLKNISSLTLAHYNEHAEHFWEGTKDHDVGQNIAALLKYIEGKSPYTILDFGCGPGRDLKVFTELGHIAIGLEGAPRFVEMARSHTGCEVWHQDFLGLDLPHEYFDGIFANASLFHVPGSELPRVLTELCNTLKPGGVLFSSNPRGNDEEGWTHGRYGVYHDIERWRGYMAAAEFVEITHYYRPVGRPCAQQPWFASVWRKVGE</sequence>
<evidence type="ECO:0000313" key="2">
    <source>
        <dbReference type="EMBL" id="SDQ41476.1"/>
    </source>
</evidence>
<dbReference type="InterPro" id="IPR029063">
    <property type="entry name" value="SAM-dependent_MTases_sf"/>
</dbReference>
<dbReference type="EMBL" id="FNKY01000001">
    <property type="protein sequence ID" value="SDQ41476.1"/>
    <property type="molecule type" value="Genomic_DNA"/>
</dbReference>
<dbReference type="InterPro" id="IPR013216">
    <property type="entry name" value="Methyltransf_11"/>
</dbReference>
<dbReference type="CDD" id="cd02440">
    <property type="entry name" value="AdoMet_MTases"/>
    <property type="match status" value="1"/>
</dbReference>
<proteinExistence type="predicted"/>
<reference evidence="2 3" key="1">
    <citation type="submission" date="2016-10" db="EMBL/GenBank/DDBJ databases">
        <authorList>
            <person name="Varghese N."/>
            <person name="Submissions S."/>
        </authorList>
    </citation>
    <scope>NUCLEOTIDE SEQUENCE [LARGE SCALE GENOMIC DNA]</scope>
    <source>
        <strain evidence="2 3">Nl1</strain>
    </source>
</reference>